<organism evidence="1 2">
    <name type="scientific">Nephila pilipes</name>
    <name type="common">Giant wood spider</name>
    <name type="synonym">Nephila maculata</name>
    <dbReference type="NCBI Taxonomy" id="299642"/>
    <lineage>
        <taxon>Eukaryota</taxon>
        <taxon>Metazoa</taxon>
        <taxon>Ecdysozoa</taxon>
        <taxon>Arthropoda</taxon>
        <taxon>Chelicerata</taxon>
        <taxon>Arachnida</taxon>
        <taxon>Araneae</taxon>
        <taxon>Araneomorphae</taxon>
        <taxon>Entelegynae</taxon>
        <taxon>Araneoidea</taxon>
        <taxon>Nephilidae</taxon>
        <taxon>Nephila</taxon>
    </lineage>
</organism>
<accession>A0A8X6NCA9</accession>
<protein>
    <submittedName>
        <fullName evidence="1">Uncharacterized protein</fullName>
    </submittedName>
</protein>
<dbReference type="EMBL" id="BMAW01007823">
    <property type="protein sequence ID" value="GFT05573.1"/>
    <property type="molecule type" value="Genomic_DNA"/>
</dbReference>
<evidence type="ECO:0000313" key="1">
    <source>
        <dbReference type="EMBL" id="GFT05573.1"/>
    </source>
</evidence>
<sequence>MESVLMRSPTSFVPGVTHPYGCQEKLRPSNGIQQKKGGWQEFRRIPLFSSDIRFGDVNKANDLCMDSISRWTYLDEMLSVCSERNPAFRPADSPTSKELRHEEVFGRIQVVTGTRFVWNGSVFLNLPLKKKYRGKLEILLISFRWKNHVIITSTE</sequence>
<name>A0A8X6NCA9_NEPPI</name>
<keyword evidence="2" id="KW-1185">Reference proteome</keyword>
<evidence type="ECO:0000313" key="2">
    <source>
        <dbReference type="Proteomes" id="UP000887013"/>
    </source>
</evidence>
<reference evidence="1" key="1">
    <citation type="submission" date="2020-08" db="EMBL/GenBank/DDBJ databases">
        <title>Multicomponent nature underlies the extraordinary mechanical properties of spider dragline silk.</title>
        <authorList>
            <person name="Kono N."/>
            <person name="Nakamura H."/>
            <person name="Mori M."/>
            <person name="Yoshida Y."/>
            <person name="Ohtoshi R."/>
            <person name="Malay A.D."/>
            <person name="Moran D.A.P."/>
            <person name="Tomita M."/>
            <person name="Numata K."/>
            <person name="Arakawa K."/>
        </authorList>
    </citation>
    <scope>NUCLEOTIDE SEQUENCE</scope>
</reference>
<dbReference type="AlphaFoldDB" id="A0A8X6NCA9"/>
<proteinExistence type="predicted"/>
<comment type="caution">
    <text evidence="1">The sequence shown here is derived from an EMBL/GenBank/DDBJ whole genome shotgun (WGS) entry which is preliminary data.</text>
</comment>
<gene>
    <name evidence="1" type="ORF">NPIL_394981</name>
</gene>
<dbReference type="Proteomes" id="UP000887013">
    <property type="component" value="Unassembled WGS sequence"/>
</dbReference>